<reference evidence="5" key="1">
    <citation type="submission" date="2018-07" db="EMBL/GenBank/DDBJ databases">
        <title>Comparative genomics of catfishes provides insights into carnivory and benthic adaptation.</title>
        <authorList>
            <person name="Zhang Y."/>
            <person name="Wang D."/>
            <person name="Peng Z."/>
            <person name="Zheng S."/>
            <person name="Shao F."/>
            <person name="Tao W."/>
        </authorList>
    </citation>
    <scope>NUCLEOTIDE SEQUENCE</scope>
    <source>
        <strain evidence="5">Chongqing</strain>
    </source>
</reference>
<feature type="compositionally biased region" description="Basic and acidic residues" evidence="3">
    <location>
        <begin position="382"/>
        <end position="391"/>
    </location>
</feature>
<dbReference type="InterPro" id="IPR046357">
    <property type="entry name" value="PPIase_dom_sf"/>
</dbReference>
<dbReference type="InterPro" id="IPR056598">
    <property type="entry name" value="FKBP-15_dom"/>
</dbReference>
<keyword evidence="1" id="KW-0697">Rotamase</keyword>
<dbReference type="GO" id="GO:0003755">
    <property type="term" value="F:peptidyl-prolyl cis-trans isomerase activity"/>
    <property type="evidence" value="ECO:0007669"/>
    <property type="project" value="UniProtKB-KW"/>
</dbReference>
<feature type="coiled-coil region" evidence="2">
    <location>
        <begin position="224"/>
        <end position="327"/>
    </location>
</feature>
<dbReference type="AlphaFoldDB" id="A0AAD5AEY6"/>
<comment type="caution">
    <text evidence="5">The sequence shown here is derived from an EMBL/GenBank/DDBJ whole genome shotgun (WGS) entry which is preliminary data.</text>
</comment>
<dbReference type="PANTHER" id="PTHR44927">
    <property type="entry name" value="FK506-BINDING PROTEIN 15"/>
    <property type="match status" value="1"/>
</dbReference>
<proteinExistence type="predicted"/>
<evidence type="ECO:0000313" key="6">
    <source>
        <dbReference type="Proteomes" id="UP001205998"/>
    </source>
</evidence>
<protein>
    <recommendedName>
        <fullName evidence="1">peptidylprolyl isomerase</fullName>
        <ecNumber evidence="1">5.2.1.8</ecNumber>
    </recommendedName>
</protein>
<dbReference type="PANTHER" id="PTHR44927:SF1">
    <property type="entry name" value="FK506-BINDING PROTEIN 15"/>
    <property type="match status" value="1"/>
</dbReference>
<evidence type="ECO:0000256" key="1">
    <source>
        <dbReference type="PROSITE-ProRule" id="PRU00277"/>
    </source>
</evidence>
<sequence length="451" mass="50983">EEDCSVRFRKEVRQKLGGGEEVLDDWATTAGVIKETARKVLSVTSGNRKEVCVARWNSQTCRDTLLTQDLVHGEGPNISMGDTVEVALSSCLLQNHAMEQGWEKGMLGMQKGGRRLIIVSPSMGYDSNGGPSCATHFSTLFAVEVLQPHSSHLQPFTLTFPPQHTPYPSDVGSYMISESQQHNTEIRLAVAKVIDKVDCLASKMRLVKELDVSSSCVCKLQQKVDSLQQRVTELQTELSAILQESQSRCALISCLESNVEELKREIVQSRQQWREEKQKCRKMKWIMTNTEEEIQDLKEENKSLNQNSNLQKELAREKRQINAQLAEQVKLVMNGLFRSLRGEFNLQETYPGESVLTIVLNTIKQVTLQFLKELESEEDDEKYVTAEEKTRGRIKHGKKSEKMESPQSLDHTYTTAYETNSLEASEVSSDSFREATGEVKVKGLKEFHSTD</sequence>
<feature type="domain" description="PPIase FKBP-type" evidence="4">
    <location>
        <begin position="94"/>
        <end position="149"/>
    </location>
</feature>
<comment type="catalytic activity">
    <reaction evidence="1">
        <text>[protein]-peptidylproline (omega=180) = [protein]-peptidylproline (omega=0)</text>
        <dbReference type="Rhea" id="RHEA:16237"/>
        <dbReference type="Rhea" id="RHEA-COMP:10747"/>
        <dbReference type="Rhea" id="RHEA-COMP:10748"/>
        <dbReference type="ChEBI" id="CHEBI:83833"/>
        <dbReference type="ChEBI" id="CHEBI:83834"/>
        <dbReference type="EC" id="5.2.1.8"/>
    </reaction>
</comment>
<dbReference type="Pfam" id="PF00254">
    <property type="entry name" value="FKBP_C"/>
    <property type="match status" value="1"/>
</dbReference>
<evidence type="ECO:0000256" key="2">
    <source>
        <dbReference type="SAM" id="Coils"/>
    </source>
</evidence>
<organism evidence="5 6">
    <name type="scientific">Silurus asotus</name>
    <name type="common">Amur catfish</name>
    <name type="synonym">Parasilurus asotus</name>
    <dbReference type="NCBI Taxonomy" id="30991"/>
    <lineage>
        <taxon>Eukaryota</taxon>
        <taxon>Metazoa</taxon>
        <taxon>Chordata</taxon>
        <taxon>Craniata</taxon>
        <taxon>Vertebrata</taxon>
        <taxon>Euteleostomi</taxon>
        <taxon>Actinopterygii</taxon>
        <taxon>Neopterygii</taxon>
        <taxon>Teleostei</taxon>
        <taxon>Ostariophysi</taxon>
        <taxon>Siluriformes</taxon>
        <taxon>Siluridae</taxon>
        <taxon>Silurus</taxon>
    </lineage>
</organism>
<feature type="non-terminal residue" evidence="5">
    <location>
        <position position="1"/>
    </location>
</feature>
<evidence type="ECO:0000256" key="3">
    <source>
        <dbReference type="SAM" id="MobiDB-lite"/>
    </source>
</evidence>
<dbReference type="Proteomes" id="UP001205998">
    <property type="component" value="Unassembled WGS sequence"/>
</dbReference>
<dbReference type="EMBL" id="MU554589">
    <property type="protein sequence ID" value="KAI5615484.1"/>
    <property type="molecule type" value="Genomic_DNA"/>
</dbReference>
<gene>
    <name evidence="5" type="ORF">C0J50_0165</name>
</gene>
<dbReference type="Pfam" id="PF23649">
    <property type="entry name" value="FKBP15"/>
    <property type="match status" value="1"/>
</dbReference>
<feature type="region of interest" description="Disordered" evidence="3">
    <location>
        <begin position="379"/>
        <end position="431"/>
    </location>
</feature>
<keyword evidence="1" id="KW-0413">Isomerase</keyword>
<name>A0AAD5AEY6_SILAS</name>
<feature type="compositionally biased region" description="Polar residues" evidence="3">
    <location>
        <begin position="405"/>
        <end position="430"/>
    </location>
</feature>
<keyword evidence="2" id="KW-0175">Coiled coil</keyword>
<dbReference type="GO" id="GO:0030426">
    <property type="term" value="C:growth cone"/>
    <property type="evidence" value="ECO:0007669"/>
    <property type="project" value="TreeGrafter"/>
</dbReference>
<dbReference type="SUPFAM" id="SSF54534">
    <property type="entry name" value="FKBP-like"/>
    <property type="match status" value="1"/>
</dbReference>
<accession>A0AAD5AEY6</accession>
<dbReference type="InterPro" id="IPR001179">
    <property type="entry name" value="PPIase_FKBP_dom"/>
</dbReference>
<evidence type="ECO:0000313" key="5">
    <source>
        <dbReference type="EMBL" id="KAI5615484.1"/>
    </source>
</evidence>
<dbReference type="PROSITE" id="PS50059">
    <property type="entry name" value="FKBP_PPIASE"/>
    <property type="match status" value="1"/>
</dbReference>
<evidence type="ECO:0000259" key="4">
    <source>
        <dbReference type="PROSITE" id="PS50059"/>
    </source>
</evidence>
<dbReference type="Gene3D" id="3.10.50.40">
    <property type="match status" value="1"/>
</dbReference>
<keyword evidence="6" id="KW-1185">Reference proteome</keyword>
<dbReference type="EC" id="5.2.1.8" evidence="1"/>